<sequence>MQIKPFKEYCELIELLQARGMKIRETSYAKKKLAQVGYYRLSGFWHISRTANQDNSLSDQFLPNTNFDEIYRLYIFDKKLRLLLLDIIERLEVHVRSVIAHELGRFDPLAYLKDDFINPQYNDRYQIWKDKLISQIDKSRDDFVLWHKEQSRDLPFWAVVEVWDFGTLSKYYSMLKKRFQNKIAVRFNANNTATFISWLNEINIIRNQAAHHSRIWNKKGNPIKILDNSYFNELNLDHHSKRRLFSRIVVMWYLISQTSKNYKWLDHLSSLILENFPSVPNAKLTSMGIIGDPEDILQQLKQLV</sequence>
<dbReference type="Pfam" id="PF07751">
    <property type="entry name" value="Abi_2"/>
    <property type="match status" value="1"/>
</dbReference>
<protein>
    <submittedName>
        <fullName evidence="1">Abortive phage infection protein</fullName>
    </submittedName>
</protein>
<dbReference type="AlphaFoldDB" id="A0AAE5TJY1"/>
<reference evidence="1 2" key="1">
    <citation type="submission" date="2018-06" db="EMBL/GenBank/DDBJ databases">
        <authorList>
            <person name="Teymurazov M."/>
            <person name="Kislichkina A."/>
            <person name="Abaymova A."/>
            <person name="Mukhina T."/>
            <person name="Mayskaya N."/>
            <person name="Svetoch E."/>
            <person name="Bogun A."/>
        </authorList>
    </citation>
    <scope>NUCLEOTIDE SEQUENCE [LARGE SCALE GENOMIC DNA]</scope>
    <source>
        <strain evidence="1 2">SCPM-O-B-8406</strain>
    </source>
</reference>
<proteinExistence type="predicted"/>
<gene>
    <name evidence="1" type="ORF">DM482_02945</name>
</gene>
<dbReference type="RefSeq" id="WP_110478898.1">
    <property type="nucleotide sequence ID" value="NZ_JAZDVC010000010.1"/>
</dbReference>
<dbReference type="InterPro" id="IPR011664">
    <property type="entry name" value="Abi_system_AbiD/AbiF-like"/>
</dbReference>
<evidence type="ECO:0000313" key="2">
    <source>
        <dbReference type="Proteomes" id="UP000247594"/>
    </source>
</evidence>
<dbReference type="InterPro" id="IPR017034">
    <property type="entry name" value="Abi_system_AbiD/AbiF"/>
</dbReference>
<comment type="caution">
    <text evidence="1">The sequence shown here is derived from an EMBL/GenBank/DDBJ whole genome shotgun (WGS) entry which is preliminary data.</text>
</comment>
<name>A0AAE5TJY1_AVIPA</name>
<organism evidence="1 2">
    <name type="scientific">Avibacterium paragallinarum</name>
    <name type="common">Haemophilus gallinarum</name>
    <dbReference type="NCBI Taxonomy" id="728"/>
    <lineage>
        <taxon>Bacteria</taxon>
        <taxon>Pseudomonadati</taxon>
        <taxon>Pseudomonadota</taxon>
        <taxon>Gammaproteobacteria</taxon>
        <taxon>Pasteurellales</taxon>
        <taxon>Pasteurellaceae</taxon>
        <taxon>Avibacterium</taxon>
    </lineage>
</organism>
<evidence type="ECO:0000313" key="1">
    <source>
        <dbReference type="EMBL" id="PXZ40137.1"/>
    </source>
</evidence>
<accession>A0AAE5TJY1</accession>
<dbReference type="Proteomes" id="UP000247594">
    <property type="component" value="Unassembled WGS sequence"/>
</dbReference>
<dbReference type="PIRSF" id="PIRSF034934">
    <property type="entry name" value="AbiF_AbiD"/>
    <property type="match status" value="1"/>
</dbReference>
<dbReference type="EMBL" id="QJPJ01000003">
    <property type="protein sequence ID" value="PXZ40137.1"/>
    <property type="molecule type" value="Genomic_DNA"/>
</dbReference>